<dbReference type="InParanoid" id="A0A2K2BH20"/>
<dbReference type="EMBL" id="CM009291">
    <property type="protein sequence ID" value="PNT49050.1"/>
    <property type="molecule type" value="Genomic_DNA"/>
</dbReference>
<accession>A0A2K2BH20</accession>
<dbReference type="AlphaFoldDB" id="A0A2K2BH20"/>
<keyword evidence="2" id="KW-1185">Reference proteome</keyword>
<dbReference type="Proteomes" id="UP000006729">
    <property type="component" value="Chromosome 2"/>
</dbReference>
<name>A0A2K2BH20_POPTR</name>
<gene>
    <name evidence="1" type="ORF">POPTR_002G107900</name>
</gene>
<organism evidence="1 2">
    <name type="scientific">Populus trichocarpa</name>
    <name type="common">Western balsam poplar</name>
    <name type="synonym">Populus balsamifera subsp. trichocarpa</name>
    <dbReference type="NCBI Taxonomy" id="3694"/>
    <lineage>
        <taxon>Eukaryota</taxon>
        <taxon>Viridiplantae</taxon>
        <taxon>Streptophyta</taxon>
        <taxon>Embryophyta</taxon>
        <taxon>Tracheophyta</taxon>
        <taxon>Spermatophyta</taxon>
        <taxon>Magnoliopsida</taxon>
        <taxon>eudicotyledons</taxon>
        <taxon>Gunneridae</taxon>
        <taxon>Pentapetalae</taxon>
        <taxon>rosids</taxon>
        <taxon>fabids</taxon>
        <taxon>Malpighiales</taxon>
        <taxon>Salicaceae</taxon>
        <taxon>Saliceae</taxon>
        <taxon>Populus</taxon>
    </lineage>
</organism>
<sequence length="74" mass="8648">MDNIVKIDVNNESCLTPCTHPTKTASTYRYMFIQNNKGRSDNLNLFISCPRYNKILDTKHKDQTVLLNYIHNKT</sequence>
<evidence type="ECO:0000313" key="1">
    <source>
        <dbReference type="EMBL" id="PNT49050.1"/>
    </source>
</evidence>
<protein>
    <submittedName>
        <fullName evidence="1">Uncharacterized protein</fullName>
    </submittedName>
</protein>
<reference evidence="1 2" key="1">
    <citation type="journal article" date="2006" name="Science">
        <title>The genome of black cottonwood, Populus trichocarpa (Torr. &amp; Gray).</title>
        <authorList>
            <person name="Tuskan G.A."/>
            <person name="Difazio S."/>
            <person name="Jansson S."/>
            <person name="Bohlmann J."/>
            <person name="Grigoriev I."/>
            <person name="Hellsten U."/>
            <person name="Putnam N."/>
            <person name="Ralph S."/>
            <person name="Rombauts S."/>
            <person name="Salamov A."/>
            <person name="Schein J."/>
            <person name="Sterck L."/>
            <person name="Aerts A."/>
            <person name="Bhalerao R.R."/>
            <person name="Bhalerao R.P."/>
            <person name="Blaudez D."/>
            <person name="Boerjan W."/>
            <person name="Brun A."/>
            <person name="Brunner A."/>
            <person name="Busov V."/>
            <person name="Campbell M."/>
            <person name="Carlson J."/>
            <person name="Chalot M."/>
            <person name="Chapman J."/>
            <person name="Chen G.L."/>
            <person name="Cooper D."/>
            <person name="Coutinho P.M."/>
            <person name="Couturier J."/>
            <person name="Covert S."/>
            <person name="Cronk Q."/>
            <person name="Cunningham R."/>
            <person name="Davis J."/>
            <person name="Degroeve S."/>
            <person name="Dejardin A."/>
            <person name="Depamphilis C."/>
            <person name="Detter J."/>
            <person name="Dirks B."/>
            <person name="Dubchak I."/>
            <person name="Duplessis S."/>
            <person name="Ehlting J."/>
            <person name="Ellis B."/>
            <person name="Gendler K."/>
            <person name="Goodstein D."/>
            <person name="Gribskov M."/>
            <person name="Grimwood J."/>
            <person name="Groover A."/>
            <person name="Gunter L."/>
            <person name="Hamberger B."/>
            <person name="Heinze B."/>
            <person name="Helariutta Y."/>
            <person name="Henrissat B."/>
            <person name="Holligan D."/>
            <person name="Holt R."/>
            <person name="Huang W."/>
            <person name="Islam-Faridi N."/>
            <person name="Jones S."/>
            <person name="Jones-Rhoades M."/>
            <person name="Jorgensen R."/>
            <person name="Joshi C."/>
            <person name="Kangasjarvi J."/>
            <person name="Karlsson J."/>
            <person name="Kelleher C."/>
            <person name="Kirkpatrick R."/>
            <person name="Kirst M."/>
            <person name="Kohler A."/>
            <person name="Kalluri U."/>
            <person name="Larimer F."/>
            <person name="Leebens-Mack J."/>
            <person name="Leple J.C."/>
            <person name="Locascio P."/>
            <person name="Lou Y."/>
            <person name="Lucas S."/>
            <person name="Martin F."/>
            <person name="Montanini B."/>
            <person name="Napoli C."/>
            <person name="Nelson D.R."/>
            <person name="Nelson C."/>
            <person name="Nieminen K."/>
            <person name="Nilsson O."/>
            <person name="Pereda V."/>
            <person name="Peter G."/>
            <person name="Philippe R."/>
            <person name="Pilate G."/>
            <person name="Poliakov A."/>
            <person name="Razumovskaya J."/>
            <person name="Richardson P."/>
            <person name="Rinaldi C."/>
            <person name="Ritland K."/>
            <person name="Rouze P."/>
            <person name="Ryaboy D."/>
            <person name="Schmutz J."/>
            <person name="Schrader J."/>
            <person name="Segerman B."/>
            <person name="Shin H."/>
            <person name="Siddiqui A."/>
            <person name="Sterky F."/>
            <person name="Terry A."/>
            <person name="Tsai C.J."/>
            <person name="Uberbacher E."/>
            <person name="Unneberg P."/>
            <person name="Vahala J."/>
            <person name="Wall K."/>
            <person name="Wessler S."/>
            <person name="Yang G."/>
            <person name="Yin T."/>
            <person name="Douglas C."/>
            <person name="Marra M."/>
            <person name="Sandberg G."/>
            <person name="Van de Peer Y."/>
            <person name="Rokhsar D."/>
        </authorList>
    </citation>
    <scope>NUCLEOTIDE SEQUENCE [LARGE SCALE GENOMIC DNA]</scope>
    <source>
        <strain evidence="2">cv. Nisqually</strain>
    </source>
</reference>
<proteinExistence type="predicted"/>
<evidence type="ECO:0000313" key="2">
    <source>
        <dbReference type="Proteomes" id="UP000006729"/>
    </source>
</evidence>